<gene>
    <name evidence="7" type="ORF">SMSP2_00469</name>
</gene>
<evidence type="ECO:0000259" key="6">
    <source>
        <dbReference type="Pfam" id="PF00266"/>
    </source>
</evidence>
<dbReference type="InterPro" id="IPR000192">
    <property type="entry name" value="Aminotrans_V_dom"/>
</dbReference>
<dbReference type="GO" id="GO:0004760">
    <property type="term" value="F:L-serine-pyruvate transaminase activity"/>
    <property type="evidence" value="ECO:0007669"/>
    <property type="project" value="TreeGrafter"/>
</dbReference>
<dbReference type="SUPFAM" id="SSF53383">
    <property type="entry name" value="PLP-dependent transferases"/>
    <property type="match status" value="1"/>
</dbReference>
<reference evidence="8" key="1">
    <citation type="submission" date="2017-02" db="EMBL/GenBank/DDBJ databases">
        <title>Comparative genomics and description of representatives of a novel lineage of planctomycetes thriving in anoxic sediments.</title>
        <authorList>
            <person name="Spring S."/>
            <person name="Bunk B."/>
            <person name="Sproer C."/>
        </authorList>
    </citation>
    <scope>NUCLEOTIDE SEQUENCE [LARGE SCALE GENOMIC DNA]</scope>
    <source>
        <strain evidence="8">SM-Chi-D1</strain>
    </source>
</reference>
<keyword evidence="8" id="KW-1185">Reference proteome</keyword>
<evidence type="ECO:0000256" key="4">
    <source>
        <dbReference type="PIRSR" id="PIRSR000524-1"/>
    </source>
</evidence>
<dbReference type="EMBL" id="CP019646">
    <property type="protein sequence ID" value="AQQ70128.1"/>
    <property type="molecule type" value="Genomic_DNA"/>
</dbReference>
<organism evidence="7 8">
    <name type="scientific">Limihaloglobus sulfuriphilus</name>
    <dbReference type="NCBI Taxonomy" id="1851148"/>
    <lineage>
        <taxon>Bacteria</taxon>
        <taxon>Pseudomonadati</taxon>
        <taxon>Planctomycetota</taxon>
        <taxon>Phycisphaerae</taxon>
        <taxon>Sedimentisphaerales</taxon>
        <taxon>Sedimentisphaeraceae</taxon>
        <taxon>Limihaloglobus</taxon>
    </lineage>
</organism>
<dbReference type="InterPro" id="IPR015424">
    <property type="entry name" value="PyrdxlP-dep_Trfase"/>
</dbReference>
<accession>A0A1Q2MC59</accession>
<dbReference type="Gene3D" id="3.40.640.10">
    <property type="entry name" value="Type I PLP-dependent aspartate aminotransferase-like (Major domain)"/>
    <property type="match status" value="1"/>
</dbReference>
<proteinExistence type="inferred from homology"/>
<dbReference type="Gene3D" id="3.90.1150.10">
    <property type="entry name" value="Aspartate Aminotransferase, domain 1"/>
    <property type="match status" value="1"/>
</dbReference>
<dbReference type="STRING" id="1851148.SMSP2_00469"/>
<dbReference type="PANTHER" id="PTHR21152:SF40">
    <property type="entry name" value="ALANINE--GLYOXYLATE AMINOTRANSFERASE"/>
    <property type="match status" value="1"/>
</dbReference>
<feature type="modified residue" description="N6-(pyridoxal phosphate)lysine" evidence="5">
    <location>
        <position position="195"/>
    </location>
</feature>
<keyword evidence="3 5" id="KW-0663">Pyridoxal phosphate</keyword>
<dbReference type="PIRSF" id="PIRSF000524">
    <property type="entry name" value="SPT"/>
    <property type="match status" value="1"/>
</dbReference>
<dbReference type="GO" id="GO:0019265">
    <property type="term" value="P:glycine biosynthetic process, by transamination of glyoxylate"/>
    <property type="evidence" value="ECO:0007669"/>
    <property type="project" value="TreeGrafter"/>
</dbReference>
<dbReference type="InterPro" id="IPR024169">
    <property type="entry name" value="SP_NH2Trfase/AEP_transaminase"/>
</dbReference>
<dbReference type="GO" id="GO:0016491">
    <property type="term" value="F:oxidoreductase activity"/>
    <property type="evidence" value="ECO:0007669"/>
    <property type="project" value="UniProtKB-KW"/>
</dbReference>
<dbReference type="Pfam" id="PF00266">
    <property type="entry name" value="Aminotran_5"/>
    <property type="match status" value="1"/>
</dbReference>
<dbReference type="AlphaFoldDB" id="A0A1Q2MC59"/>
<keyword evidence="7" id="KW-0560">Oxidoreductase</keyword>
<dbReference type="InterPro" id="IPR015422">
    <property type="entry name" value="PyrdxlP-dep_Trfase_small"/>
</dbReference>
<evidence type="ECO:0000256" key="3">
    <source>
        <dbReference type="ARBA" id="ARBA00022898"/>
    </source>
</evidence>
<dbReference type="InterPro" id="IPR015421">
    <property type="entry name" value="PyrdxlP-dep_Trfase_major"/>
</dbReference>
<protein>
    <submittedName>
        <fullName evidence="7">Soluble hydrogenase 42 kDa subunit</fullName>
        <ecNumber evidence="7">1.12.-.-</ecNumber>
    </submittedName>
</protein>
<dbReference type="GO" id="GO:0008453">
    <property type="term" value="F:alanine-glyoxylate transaminase activity"/>
    <property type="evidence" value="ECO:0007669"/>
    <property type="project" value="TreeGrafter"/>
</dbReference>
<name>A0A1Q2MC59_9BACT</name>
<dbReference type="Proteomes" id="UP000188181">
    <property type="component" value="Chromosome"/>
</dbReference>
<dbReference type="OrthoDB" id="389074at2"/>
<evidence type="ECO:0000313" key="7">
    <source>
        <dbReference type="EMBL" id="AQQ70128.1"/>
    </source>
</evidence>
<sequence>MVDWKKPPKLFIPGPVHVVPEVLEQLSRYTIGHRAKEYSQLHGDTVAKLKKMLFTEQNIFLSTSSGSGGWEASMRNLVKDDETVLCCMCGAFSDKYSSVAKACGKNVDELKVDWGRAVTAELIDEKLASGKYAAVTFAYNETSTGVTNPVIEISKMLKEKYPDVLVFVDCVSAMAGLPLKFDEWGWDFAFASVQKAFAIPPGLAIFAVSQRAMKKAETVPNRGYYFDLLQFAKAAEKDQTPTTPAIPQIMALNFQCEKMLAEGMENVWARHKKMAELVRGWAKDKFALFAEDEKYASNTLTAVKNTRGINVAEVISAVKEKHNAAFGNGYGKLKEESFRIAHMGDITINDLTELLGWIDDEL</sequence>
<evidence type="ECO:0000256" key="5">
    <source>
        <dbReference type="PIRSR" id="PIRSR000524-50"/>
    </source>
</evidence>
<evidence type="ECO:0000256" key="2">
    <source>
        <dbReference type="ARBA" id="ARBA00009236"/>
    </source>
</evidence>
<feature type="binding site" evidence="4">
    <location>
        <position position="339"/>
    </location>
    <ligand>
        <name>substrate</name>
    </ligand>
</feature>
<feature type="domain" description="Aminotransferase class V" evidence="6">
    <location>
        <begin position="30"/>
        <end position="321"/>
    </location>
</feature>
<dbReference type="EC" id="1.12.-.-" evidence="7"/>
<evidence type="ECO:0000256" key="1">
    <source>
        <dbReference type="ARBA" id="ARBA00001933"/>
    </source>
</evidence>
<dbReference type="RefSeq" id="WP_146682418.1">
    <property type="nucleotide sequence ID" value="NZ_CP019646.1"/>
</dbReference>
<comment type="cofactor">
    <cofactor evidence="1 5">
        <name>pyridoxal 5'-phosphate</name>
        <dbReference type="ChEBI" id="CHEBI:597326"/>
    </cofactor>
</comment>
<evidence type="ECO:0000313" key="8">
    <source>
        <dbReference type="Proteomes" id="UP000188181"/>
    </source>
</evidence>
<dbReference type="PANTHER" id="PTHR21152">
    <property type="entry name" value="AMINOTRANSFERASE CLASS V"/>
    <property type="match status" value="1"/>
</dbReference>
<comment type="similarity">
    <text evidence="2">Belongs to the class-V pyridoxal-phosphate-dependent aminotransferase family.</text>
</comment>
<dbReference type="KEGG" id="pbas:SMSP2_00469"/>